<name>A0A866VS39_9BETA</name>
<reference evidence="2" key="1">
    <citation type="journal article" date="2009" name="Vet. Pathol.">
        <title>Clinico-pathologic features of fatal disease attributed to new variants of endotheliotropic herpesviruses in two Asian elephants (Elephas maximus).</title>
        <authorList>
            <person name="Garner M.M."/>
            <person name="Helmick K."/>
            <person name="Ochsenreiter J."/>
            <person name="Richman L.K."/>
            <person name="Latimer E."/>
            <person name="Wise A.G."/>
            <person name="Maes R.K."/>
            <person name="Kiupel M."/>
            <person name="Nordhausen R.W."/>
            <person name="Zong J.C."/>
            <person name="Hayward G.S."/>
        </authorList>
    </citation>
    <scope>NUCLEOTIDE SEQUENCE</scope>
    <source>
        <strain evidence="2">Nyah NAP97</strain>
    </source>
</reference>
<evidence type="ECO:0000256" key="1">
    <source>
        <dbReference type="SAM" id="Phobius"/>
    </source>
</evidence>
<feature type="transmembrane region" description="Helical" evidence="1">
    <location>
        <begin position="74"/>
        <end position="95"/>
    </location>
</feature>
<gene>
    <name evidence="2" type="primary">E3.2</name>
</gene>
<dbReference type="EMBL" id="MN373268">
    <property type="protein sequence ID" value="QOE74359.1"/>
    <property type="molecule type" value="Genomic_DNA"/>
</dbReference>
<feature type="transmembrane region" description="Helical" evidence="1">
    <location>
        <begin position="6"/>
        <end position="29"/>
    </location>
</feature>
<dbReference type="RefSeq" id="YP_010802692.1">
    <property type="nucleotide sequence ID" value="NC_077039.1"/>
</dbReference>
<keyword evidence="1" id="KW-0812">Transmembrane</keyword>
<sequence length="313" mass="34157">MTGLEILFLVLAILGLAVAITATAIILCLRPEEWRVCFPRNSWPIQVMFCAGTVLIFTFNVICRFTGWPPQAMQHLPFAACFATLLMNELNLLLIHAPERSLVLGAATLSTMTAFCTIIGPIVTMNVYSVFFRVSHYDWRCLNVLNGSVTVSAAVPCAHTAAETVELFNAVTAYPYSYAYYLLSCAALLAFFATTHRSVYSNYLTMTVVASWTLWTTNWCLRSIAPTEGLILTNGFLFLALYLVPHVAVFCYVKRKVMTDGDYDKTGVGPSGLPDVTLDCGGWRALGRCCRRGGEGGEADNAYLVGGSDSGGT</sequence>
<feature type="transmembrane region" description="Helical" evidence="1">
    <location>
        <begin position="231"/>
        <end position="253"/>
    </location>
</feature>
<keyword evidence="1" id="KW-0472">Membrane</keyword>
<protein>
    <submittedName>
        <fullName evidence="2">G protein-coupled receptor-6.2</fullName>
    </submittedName>
</protein>
<organism evidence="2 3">
    <name type="scientific">Elephant endotheliotropic herpesvirus 3A</name>
    <dbReference type="NCBI Taxonomy" id="1329409"/>
    <lineage>
        <taxon>Viruses</taxon>
        <taxon>Duplodnaviria</taxon>
        <taxon>Heunggongvirae</taxon>
        <taxon>Peploviricota</taxon>
        <taxon>Herviviricetes</taxon>
        <taxon>Herpesvirales</taxon>
        <taxon>Orthoherpesviridae</taxon>
        <taxon>Betaherpesvirinae</taxon>
        <taxon>Proboscivirus</taxon>
        <taxon>Elephant endotheliotropic herpesvirus 3</taxon>
    </lineage>
</organism>
<reference evidence="2" key="3">
    <citation type="journal article" date="2014" name="J. Virol.">
        <title>Comparative genome analysis of four elephant endotheliotropic herpesviruses, EEHV3, EEHV4, EEHV5, and EEHV6, from cases of hemorrhagic disease or viremia.</title>
        <authorList>
            <person name="Zong JC"/>
            <person name="Latimer EM"/>
            <person name="Long SY"/>
            <person name="Richman LK"/>
            <person name="Heaggans SY"/>
            <person name="Hayward GS."/>
        </authorList>
    </citation>
    <scope>NUCLEOTIDE SEQUENCE</scope>
    <source>
        <strain evidence="2">Nyah NAP97</strain>
    </source>
</reference>
<dbReference type="KEGG" id="vg:80541476"/>
<evidence type="ECO:0000313" key="3">
    <source>
        <dbReference type="Proteomes" id="UP001162024"/>
    </source>
</evidence>
<feature type="transmembrane region" description="Helical" evidence="1">
    <location>
        <begin position="203"/>
        <end position="225"/>
    </location>
</feature>
<proteinExistence type="predicted"/>
<feature type="transmembrane region" description="Helical" evidence="1">
    <location>
        <begin position="41"/>
        <end position="62"/>
    </location>
</feature>
<dbReference type="Proteomes" id="UP001162024">
    <property type="component" value="Segment"/>
</dbReference>
<keyword evidence="1" id="KW-1133">Transmembrane helix</keyword>
<feature type="transmembrane region" description="Helical" evidence="1">
    <location>
        <begin position="102"/>
        <end position="123"/>
    </location>
</feature>
<keyword evidence="2" id="KW-0675">Receptor</keyword>
<evidence type="ECO:0000313" key="2">
    <source>
        <dbReference type="EMBL" id="QOE74359.1"/>
    </source>
</evidence>
<reference evidence="2" key="2">
    <citation type="journal article" date="2013" name="Genome Announc.">
        <title>Complete Genome Sequence of Elephant Endotheliotropic Herpesvirus 1A.</title>
        <authorList>
            <person name="Ling P.D."/>
            <person name="Reid J.G."/>
            <person name="Qin X."/>
            <person name="Muzny D.M."/>
            <person name="Gibbs R."/>
            <person name="Petrosino J."/>
            <person name="Peng R."/>
            <person name="Zong J.C."/>
            <person name="Heaggans S.Y."/>
            <person name="Hayward G.S."/>
        </authorList>
    </citation>
    <scope>NUCLEOTIDE SEQUENCE</scope>
    <source>
        <strain evidence="2">Nyah NAP97</strain>
    </source>
</reference>
<reference evidence="2" key="6">
    <citation type="journal article" date="2016" name="MSphere">
        <title>Comparison of the Gene Coding Contents and Other Unusual Features of the GC-Rich and AT-Rich Branch Probosciviruses.</title>
        <authorList>
            <person name="Ling P.D."/>
            <person name="Long S.Y."/>
            <person name="Zong J.C."/>
            <person name="Heaggans S.Y."/>
            <person name="Qin X."/>
            <person name="Hayward G.S."/>
        </authorList>
    </citation>
    <scope>NUCLEOTIDE SEQUENCE</scope>
    <source>
        <strain evidence="2">Nyah NAP97</strain>
    </source>
</reference>
<accession>A0A866VS39</accession>
<reference evidence="2" key="4">
    <citation type="journal article" date="2016" name="ILAR J">
        <title>Review of Elephant Endotheliotropic Herpesviruses and Acute Hemorrhagic Disease.</title>
        <authorList>
            <person name="Long S.Y."/>
            <person name="Latimer E.M."/>
            <person name="Hayward G.S."/>
        </authorList>
    </citation>
    <scope>NUCLEOTIDE SEQUENCE</scope>
    <source>
        <strain evidence="2">Nyah NAP97</strain>
    </source>
</reference>
<feature type="transmembrane region" description="Helical" evidence="1">
    <location>
        <begin position="178"/>
        <end position="196"/>
    </location>
</feature>
<dbReference type="GeneID" id="80541476"/>
<keyword evidence="3" id="KW-1185">Reference proteome</keyword>
<reference evidence="2" key="5">
    <citation type="journal article" date="2016" name="MSphere">
        <title>Complete Genome Sequence of Elephant Endotheliotropic Herpesvirus 4, the First Example of a GC-Rich Branch Proboscivirus.</title>
        <authorList>
            <person name="Ling P.D."/>
            <person name="Long S.Y."/>
            <person name="Fuery A."/>
            <person name="Peng R.S."/>
            <person name="Heaggans S.Y."/>
            <person name="Qin X."/>
            <person name="Worley K.C."/>
            <person name="Dugan S."/>
            <person name="Hayward G.S."/>
        </authorList>
    </citation>
    <scope>NUCLEOTIDE SEQUENCE</scope>
    <source>
        <strain evidence="2">Nyah NAP97</strain>
    </source>
</reference>
<reference evidence="2" key="7">
    <citation type="submission" date="2019-08" db="EMBL/GenBank/DDBJ databases">
        <title>Complete Genome Assembly and Annotation of EEHV3A the First Example of a GC-Branch African Elephant Endotheliotrophic Herpesvirus Associated with Lethal Hemorrhagic Disease.</title>
        <authorList>
            <person name="Tan J."/>
            <person name="Ling P.D."/>
            <person name="Worley K."/>
            <person name="Proudfoot J."/>
            <person name="Bowman M."/>
            <person name="Qin X."/>
            <person name="Latimer E.M."/>
            <person name="Holder K."/>
            <person name="Fayette M."/>
            <person name="Nodolf S."/>
            <person name="Heaggans S.Y."/>
            <person name="Zong J.-C."/>
            <person name="Pearson V.R."/>
            <person name="Hayward G.S."/>
        </authorList>
    </citation>
    <scope>NUCLEOTIDE SEQUENCE</scope>
    <source>
        <strain evidence="2">Nyah NAP97</strain>
    </source>
</reference>